<accession>A0AA40D8Y1</accession>
<organism evidence="1 2">
    <name type="scientific">Cercophora samala</name>
    <dbReference type="NCBI Taxonomy" id="330535"/>
    <lineage>
        <taxon>Eukaryota</taxon>
        <taxon>Fungi</taxon>
        <taxon>Dikarya</taxon>
        <taxon>Ascomycota</taxon>
        <taxon>Pezizomycotina</taxon>
        <taxon>Sordariomycetes</taxon>
        <taxon>Sordariomycetidae</taxon>
        <taxon>Sordariales</taxon>
        <taxon>Lasiosphaeriaceae</taxon>
        <taxon>Cercophora</taxon>
    </lineage>
</organism>
<name>A0AA40D8Y1_9PEZI</name>
<comment type="caution">
    <text evidence="1">The sequence shown here is derived from an EMBL/GenBank/DDBJ whole genome shotgun (WGS) entry which is preliminary data.</text>
</comment>
<evidence type="ECO:0000313" key="1">
    <source>
        <dbReference type="EMBL" id="KAK0667660.1"/>
    </source>
</evidence>
<dbReference type="Proteomes" id="UP001174997">
    <property type="component" value="Unassembled WGS sequence"/>
</dbReference>
<dbReference type="AlphaFoldDB" id="A0AA40D8Y1"/>
<keyword evidence="2" id="KW-1185">Reference proteome</keyword>
<proteinExistence type="predicted"/>
<gene>
    <name evidence="1" type="ORF">QBC41DRAFT_227884</name>
</gene>
<reference evidence="1" key="1">
    <citation type="submission" date="2023-06" db="EMBL/GenBank/DDBJ databases">
        <title>Genome-scale phylogeny and comparative genomics of the fungal order Sordariales.</title>
        <authorList>
            <consortium name="Lawrence Berkeley National Laboratory"/>
            <person name="Hensen N."/>
            <person name="Bonometti L."/>
            <person name="Westerberg I."/>
            <person name="Brannstrom I.O."/>
            <person name="Guillou S."/>
            <person name="Cros-Aarteil S."/>
            <person name="Calhoun S."/>
            <person name="Haridas S."/>
            <person name="Kuo A."/>
            <person name="Mondo S."/>
            <person name="Pangilinan J."/>
            <person name="Riley R."/>
            <person name="Labutti K."/>
            <person name="Andreopoulos B."/>
            <person name="Lipzen A."/>
            <person name="Chen C."/>
            <person name="Yanf M."/>
            <person name="Daum C."/>
            <person name="Ng V."/>
            <person name="Clum A."/>
            <person name="Steindorff A."/>
            <person name="Ohm R."/>
            <person name="Martin F."/>
            <person name="Silar P."/>
            <person name="Natvig D."/>
            <person name="Lalanne C."/>
            <person name="Gautier V."/>
            <person name="Ament-Velasquez S.L."/>
            <person name="Kruys A."/>
            <person name="Hutchinson M.I."/>
            <person name="Powell A.J."/>
            <person name="Barry K."/>
            <person name="Miller A.N."/>
            <person name="Grigoriev I.V."/>
            <person name="Debuchy R."/>
            <person name="Gladieux P."/>
            <person name="Thoren M.H."/>
            <person name="Johannesson H."/>
        </authorList>
    </citation>
    <scope>NUCLEOTIDE SEQUENCE</scope>
    <source>
        <strain evidence="1">CBS 307.81</strain>
    </source>
</reference>
<protein>
    <submittedName>
        <fullName evidence="1">Uncharacterized protein</fullName>
    </submittedName>
</protein>
<dbReference type="EMBL" id="JAULSY010000068">
    <property type="protein sequence ID" value="KAK0667660.1"/>
    <property type="molecule type" value="Genomic_DNA"/>
</dbReference>
<sequence length="122" mass="14160">MGKLDRYIIVDQRGRKIGKGEIRVDYDNNKKAHINVTNGNNKFAFIYPIIPPTGRGVDGQNEWDWERQINQQKDTLTDDVENNMEKDKNGNVVLEPRALAKATARFLNKDFWEMTSHTGRRL</sequence>
<evidence type="ECO:0000313" key="2">
    <source>
        <dbReference type="Proteomes" id="UP001174997"/>
    </source>
</evidence>